<dbReference type="SMART" id="SM00591">
    <property type="entry name" value="RWD"/>
    <property type="match status" value="1"/>
</dbReference>
<name>A0A813TIM5_9BILA</name>
<dbReference type="Pfam" id="PF04457">
    <property type="entry name" value="MJ1316"/>
    <property type="match status" value="1"/>
</dbReference>
<dbReference type="Gene3D" id="3.90.1140.10">
    <property type="entry name" value="Cyclic phosphodiesterase"/>
    <property type="match status" value="1"/>
</dbReference>
<dbReference type="SUPFAM" id="SSF55144">
    <property type="entry name" value="LigT-like"/>
    <property type="match status" value="1"/>
</dbReference>
<dbReference type="InterPro" id="IPR006575">
    <property type="entry name" value="RWD_dom"/>
</dbReference>
<keyword evidence="3" id="KW-1185">Reference proteome</keyword>
<comment type="caution">
    <text evidence="2">The sequence shown here is derived from an EMBL/GenBank/DDBJ whole genome shotgun (WGS) entry which is preliminary data.</text>
</comment>
<dbReference type="InterPro" id="IPR019510">
    <property type="entry name" value="AKAP7-like_phosphoesterase"/>
</dbReference>
<dbReference type="PROSITE" id="PS50908">
    <property type="entry name" value="RWD"/>
    <property type="match status" value="1"/>
</dbReference>
<dbReference type="InterPro" id="IPR040459">
    <property type="entry name" value="MJ1316"/>
</dbReference>
<protein>
    <recommendedName>
        <fullName evidence="1">RWD domain-containing protein</fullName>
    </recommendedName>
</protein>
<gene>
    <name evidence="2" type="ORF">JXQ802_LOCUS4823</name>
</gene>
<organism evidence="2 3">
    <name type="scientific">Rotaria sordida</name>
    <dbReference type="NCBI Taxonomy" id="392033"/>
    <lineage>
        <taxon>Eukaryota</taxon>
        <taxon>Metazoa</taxon>
        <taxon>Spiralia</taxon>
        <taxon>Gnathifera</taxon>
        <taxon>Rotifera</taxon>
        <taxon>Eurotatoria</taxon>
        <taxon>Bdelloidea</taxon>
        <taxon>Philodinida</taxon>
        <taxon>Philodinidae</taxon>
        <taxon>Rotaria</taxon>
    </lineage>
</organism>
<dbReference type="Pfam" id="PF10469">
    <property type="entry name" value="AKAP7_NLS"/>
    <property type="match status" value="1"/>
</dbReference>
<dbReference type="InterPro" id="IPR042653">
    <property type="entry name" value="Leng9"/>
</dbReference>
<dbReference type="AlphaFoldDB" id="A0A813TIM5"/>
<evidence type="ECO:0000313" key="2">
    <source>
        <dbReference type="EMBL" id="CAF0813270.1"/>
    </source>
</evidence>
<accession>A0A813TIM5</accession>
<dbReference type="Gene3D" id="3.10.110.10">
    <property type="entry name" value="Ubiquitin Conjugating Enzyme"/>
    <property type="match status" value="1"/>
</dbReference>
<evidence type="ECO:0000259" key="1">
    <source>
        <dbReference type="PROSITE" id="PS50908"/>
    </source>
</evidence>
<proteinExistence type="predicted"/>
<dbReference type="EMBL" id="CAJNOL010000069">
    <property type="protein sequence ID" value="CAF0813270.1"/>
    <property type="molecule type" value="Genomic_DNA"/>
</dbReference>
<reference evidence="2" key="1">
    <citation type="submission" date="2021-02" db="EMBL/GenBank/DDBJ databases">
        <authorList>
            <person name="Nowell W R."/>
        </authorList>
    </citation>
    <scope>NUCLEOTIDE SEQUENCE</scope>
</reference>
<sequence length="505" mass="59131">MATKIENKSNSAGQEEEMNLLRDHFKDNIRILSSIGQFSYILKIRADQYDVSLTLQLDGSYPKKPPEIIITAPRLTPDQILLVQKLLQSYSETLRNQPMILSIYSRLLKWFDENNIQALTININNNTSTPRSPTNGRLLSPTASINNHNKISHNDEHNNEEIKKYSMKTADDIISYIECDNRLDKHYIRVGYIDHILGLQEKPFNDFDFKTDLSTINDRHTNILDISKNRIQHFKYVNEIIWDKKSHIDLIFGSTGNQQTIDDIIKRHENLIETKSAQDEKPIDMDHNLSTKRYLTLTDGLYKPNYLISIPINDSSIISHYIAYREHLLSTYPSIFSSSSSHILLIDPHHLHLTLLTLRLESSLQIEQCILALKRIQEEIHYHCSYPERICLEFHGIDTFHSKTLFIKCQQNNRLDNLRTLTIERLYEQQQKHKMNNILFAGNYQEFIPHIIIFKSKRKFLSIHQNETNDIYFGKQFIDALQLSSISTNENEQQMYHCIFKLDLS</sequence>
<dbReference type="Proteomes" id="UP000663870">
    <property type="component" value="Unassembled WGS sequence"/>
</dbReference>
<dbReference type="InterPro" id="IPR016135">
    <property type="entry name" value="UBQ-conjugating_enzyme/RWD"/>
</dbReference>
<dbReference type="SUPFAM" id="SSF54495">
    <property type="entry name" value="UBC-like"/>
    <property type="match status" value="1"/>
</dbReference>
<feature type="domain" description="RWD" evidence="1">
    <location>
        <begin position="16"/>
        <end position="114"/>
    </location>
</feature>
<dbReference type="InterPro" id="IPR009097">
    <property type="entry name" value="Cyclic_Pdiesterase"/>
</dbReference>
<dbReference type="PANTHER" id="PTHR46729">
    <property type="entry name" value="LEUKOCYTE RECEPTOR CLUSTER MEMBER 9"/>
    <property type="match status" value="1"/>
</dbReference>
<dbReference type="Pfam" id="PF05773">
    <property type="entry name" value="RWD"/>
    <property type="match status" value="1"/>
</dbReference>
<dbReference type="PANTHER" id="PTHR46729:SF1">
    <property type="entry name" value="LEUKOCYTE RECEPTOR CLUSTER MEMBER 9"/>
    <property type="match status" value="1"/>
</dbReference>
<evidence type="ECO:0000313" key="3">
    <source>
        <dbReference type="Proteomes" id="UP000663870"/>
    </source>
</evidence>